<name>A0ABV9NLR3_9GAMM</name>
<protein>
    <submittedName>
        <fullName evidence="2">Serine aminopeptidase domain-containing protein</fullName>
    </submittedName>
</protein>
<dbReference type="SUPFAM" id="SSF53474">
    <property type="entry name" value="alpha/beta-Hydrolases"/>
    <property type="match status" value="1"/>
</dbReference>
<dbReference type="PANTHER" id="PTHR43265:SF1">
    <property type="entry name" value="ESTERASE ESTD"/>
    <property type="match status" value="1"/>
</dbReference>
<evidence type="ECO:0000259" key="1">
    <source>
        <dbReference type="Pfam" id="PF12146"/>
    </source>
</evidence>
<organism evidence="2 3">
    <name type="scientific">Coralloluteibacterium thermophilum</name>
    <dbReference type="NCBI Taxonomy" id="2707049"/>
    <lineage>
        <taxon>Bacteria</taxon>
        <taxon>Pseudomonadati</taxon>
        <taxon>Pseudomonadota</taxon>
        <taxon>Gammaproteobacteria</taxon>
        <taxon>Lysobacterales</taxon>
        <taxon>Lysobacteraceae</taxon>
        <taxon>Coralloluteibacterium</taxon>
    </lineage>
</organism>
<dbReference type="RefSeq" id="WP_377004085.1">
    <property type="nucleotide sequence ID" value="NZ_JBHSGG010000022.1"/>
</dbReference>
<dbReference type="InterPro" id="IPR022742">
    <property type="entry name" value="Hydrolase_4"/>
</dbReference>
<dbReference type="Gene3D" id="3.40.50.1820">
    <property type="entry name" value="alpha/beta hydrolase"/>
    <property type="match status" value="1"/>
</dbReference>
<dbReference type="PANTHER" id="PTHR43265">
    <property type="entry name" value="ESTERASE ESTD"/>
    <property type="match status" value="1"/>
</dbReference>
<dbReference type="InterPro" id="IPR053145">
    <property type="entry name" value="AB_hydrolase_Est10"/>
</dbReference>
<comment type="caution">
    <text evidence="2">The sequence shown here is derived from an EMBL/GenBank/DDBJ whole genome shotgun (WGS) entry which is preliminary data.</text>
</comment>
<evidence type="ECO:0000313" key="3">
    <source>
        <dbReference type="Proteomes" id="UP001595892"/>
    </source>
</evidence>
<keyword evidence="3" id="KW-1185">Reference proteome</keyword>
<dbReference type="GO" id="GO:0004177">
    <property type="term" value="F:aminopeptidase activity"/>
    <property type="evidence" value="ECO:0007669"/>
    <property type="project" value="UniProtKB-KW"/>
</dbReference>
<reference evidence="3" key="1">
    <citation type="journal article" date="2019" name="Int. J. Syst. Evol. Microbiol.">
        <title>The Global Catalogue of Microorganisms (GCM) 10K type strain sequencing project: providing services to taxonomists for standard genome sequencing and annotation.</title>
        <authorList>
            <consortium name="The Broad Institute Genomics Platform"/>
            <consortium name="The Broad Institute Genome Sequencing Center for Infectious Disease"/>
            <person name="Wu L."/>
            <person name="Ma J."/>
        </authorList>
    </citation>
    <scope>NUCLEOTIDE SEQUENCE [LARGE SCALE GENOMIC DNA]</scope>
    <source>
        <strain evidence="3">CGMCC 1.13574</strain>
    </source>
</reference>
<dbReference type="Gene3D" id="3.10.450.590">
    <property type="match status" value="1"/>
</dbReference>
<gene>
    <name evidence="2" type="ORF">ACFO3Q_07775</name>
</gene>
<dbReference type="Pfam" id="PF12146">
    <property type="entry name" value="Hydrolase_4"/>
    <property type="match status" value="1"/>
</dbReference>
<evidence type="ECO:0000313" key="2">
    <source>
        <dbReference type="EMBL" id="MFC4728063.1"/>
    </source>
</evidence>
<feature type="domain" description="Serine aminopeptidase S33" evidence="1">
    <location>
        <begin position="205"/>
        <end position="316"/>
    </location>
</feature>
<keyword evidence="2" id="KW-0031">Aminopeptidase</keyword>
<accession>A0ABV9NLR3</accession>
<dbReference type="InterPro" id="IPR029058">
    <property type="entry name" value="AB_hydrolase_fold"/>
</dbReference>
<sequence>MRRTLLFSIAALVCLLIGAGFWFGLRSLTTAATPAELDPDTAAVARTFVDHLDAGRWDDAHAMLAPAVASALTASRLAEVWDTLPERLGAPGARGPWRGERIGSRLVTTATQDFAMTPIDIRVAVDADGHIDGFRVVPAAVRVDAGTLAPAPAGAVEHAVSLGAHALPGTLLLPAGEAPFPAVVLVHGSGPQDRDGTVGPNRPLRDIAHGLAERGIASLRYDKRSRSAPDAFGGSFTVDDEVVDDALAAVALLRAHEAIDPARVFVLGHSLGAQMAPRIGARAPEVAGLILAAAPARPLQDVYVAQIALLAGLDGETSAEEQAAIDDARARAAAVADLTADSPAGENLLGLPGAYWVDLRDYDPVETARGLPQPLLVLQGGRDYQVTPDDDYARWQAAFGDDPRATLRLHPALNHLLIAGEGPPGPAEYAQAGTVDGALLDDVAAWIGDVRVSGSERSGE</sequence>
<dbReference type="EMBL" id="JBHSGG010000022">
    <property type="protein sequence ID" value="MFC4728063.1"/>
    <property type="molecule type" value="Genomic_DNA"/>
</dbReference>
<keyword evidence="2" id="KW-0645">Protease</keyword>
<keyword evidence="2" id="KW-0378">Hydrolase</keyword>
<proteinExistence type="predicted"/>
<dbReference type="Proteomes" id="UP001595892">
    <property type="component" value="Unassembled WGS sequence"/>
</dbReference>